<proteinExistence type="predicted"/>
<accession>A0A2S2P5D3</accession>
<name>A0A2S2P5D3_SCHGA</name>
<organism evidence="2">
    <name type="scientific">Schizaphis graminum</name>
    <name type="common">Green bug aphid</name>
    <dbReference type="NCBI Taxonomy" id="13262"/>
    <lineage>
        <taxon>Eukaryota</taxon>
        <taxon>Metazoa</taxon>
        <taxon>Ecdysozoa</taxon>
        <taxon>Arthropoda</taxon>
        <taxon>Hexapoda</taxon>
        <taxon>Insecta</taxon>
        <taxon>Pterygota</taxon>
        <taxon>Neoptera</taxon>
        <taxon>Paraneoptera</taxon>
        <taxon>Hemiptera</taxon>
        <taxon>Sternorrhyncha</taxon>
        <taxon>Aphidomorpha</taxon>
        <taxon>Aphidoidea</taxon>
        <taxon>Aphididae</taxon>
        <taxon>Aphidini</taxon>
        <taxon>Schizaphis</taxon>
    </lineage>
</organism>
<feature type="region of interest" description="Disordered" evidence="1">
    <location>
        <begin position="36"/>
        <end position="56"/>
    </location>
</feature>
<dbReference type="AlphaFoldDB" id="A0A2S2P5D3"/>
<sequence length="135" mass="15732">MHGSADGRWVTDGIGDEASPAPTFASHVERLVGSVGRSRRHPGFRKAQDIQQRSTDAHGKGYYWRRVPGHARGLSQHWHSDGRRMHRNSRLFRVEHDDMHRAFVPHRLEKHVYRVPTVYSIAYVTLLHFIHPYYT</sequence>
<gene>
    <name evidence="2" type="ORF">g.68195</name>
</gene>
<protein>
    <submittedName>
        <fullName evidence="2">Uncharacterized protein</fullName>
    </submittedName>
</protein>
<reference evidence="2" key="1">
    <citation type="submission" date="2018-04" db="EMBL/GenBank/DDBJ databases">
        <title>Transcriptome of Schizaphis graminum biotype I.</title>
        <authorList>
            <person name="Scully E.D."/>
            <person name="Geib S.M."/>
            <person name="Palmer N.A."/>
            <person name="Koch K."/>
            <person name="Bradshaw J."/>
            <person name="Heng-Moss T."/>
            <person name="Sarath G."/>
        </authorList>
    </citation>
    <scope>NUCLEOTIDE SEQUENCE</scope>
</reference>
<feature type="region of interest" description="Disordered" evidence="1">
    <location>
        <begin position="1"/>
        <end position="22"/>
    </location>
</feature>
<evidence type="ECO:0000313" key="2">
    <source>
        <dbReference type="EMBL" id="MBY24673.1"/>
    </source>
</evidence>
<dbReference type="EMBL" id="GGMR01012054">
    <property type="protein sequence ID" value="MBY24673.1"/>
    <property type="molecule type" value="Transcribed_RNA"/>
</dbReference>
<evidence type="ECO:0000256" key="1">
    <source>
        <dbReference type="SAM" id="MobiDB-lite"/>
    </source>
</evidence>